<keyword evidence="6 11" id="KW-0067">ATP-binding</keyword>
<dbReference type="NCBIfam" id="TIGR00233">
    <property type="entry name" value="trpS"/>
    <property type="match status" value="1"/>
</dbReference>
<evidence type="ECO:0000256" key="6">
    <source>
        <dbReference type="ARBA" id="ARBA00022840"/>
    </source>
</evidence>
<dbReference type="InterPro" id="IPR002305">
    <property type="entry name" value="aa-tRNA-synth_Ic"/>
</dbReference>
<evidence type="ECO:0000256" key="2">
    <source>
        <dbReference type="ARBA" id="ARBA00005594"/>
    </source>
</evidence>
<dbReference type="Pfam" id="PF00579">
    <property type="entry name" value="tRNA-synt_1b"/>
    <property type="match status" value="1"/>
</dbReference>
<keyword evidence="13" id="KW-1185">Reference proteome</keyword>
<dbReference type="GO" id="GO:0005524">
    <property type="term" value="F:ATP binding"/>
    <property type="evidence" value="ECO:0007669"/>
    <property type="project" value="UniProtKB-KW"/>
</dbReference>
<dbReference type="CDD" id="cd00806">
    <property type="entry name" value="TrpRS_core"/>
    <property type="match status" value="1"/>
</dbReference>
<protein>
    <recommendedName>
        <fullName evidence="10">Tryptophan--tRNA ligase, mitochondrial</fullName>
        <ecNumber evidence="3">6.1.1.2</ecNumber>
    </recommendedName>
    <alternativeName>
        <fullName evidence="9">Tryptophanyl-tRNA synthetase</fullName>
    </alternativeName>
</protein>
<name>A0A9P4SH37_9PEZI</name>
<evidence type="ECO:0000256" key="5">
    <source>
        <dbReference type="ARBA" id="ARBA00022741"/>
    </source>
</evidence>
<dbReference type="PRINTS" id="PR01039">
    <property type="entry name" value="TRNASYNTHTRP"/>
</dbReference>
<dbReference type="EC" id="6.1.1.2" evidence="3"/>
<dbReference type="PROSITE" id="PS00178">
    <property type="entry name" value="AA_TRNA_LIGASE_I"/>
    <property type="match status" value="1"/>
</dbReference>
<dbReference type="InterPro" id="IPR002306">
    <property type="entry name" value="Trp-tRNA-ligase"/>
</dbReference>
<evidence type="ECO:0000256" key="10">
    <source>
        <dbReference type="ARBA" id="ARBA00069760"/>
    </source>
</evidence>
<comment type="similarity">
    <text evidence="2 11">Belongs to the class-I aminoacyl-tRNA synthetase family.</text>
</comment>
<evidence type="ECO:0000313" key="13">
    <source>
        <dbReference type="Proteomes" id="UP000799429"/>
    </source>
</evidence>
<dbReference type="GO" id="GO:0005759">
    <property type="term" value="C:mitochondrial matrix"/>
    <property type="evidence" value="ECO:0007669"/>
    <property type="project" value="UniProtKB-SubCell"/>
</dbReference>
<evidence type="ECO:0000256" key="11">
    <source>
        <dbReference type="RuleBase" id="RU363036"/>
    </source>
</evidence>
<dbReference type="InterPro" id="IPR014729">
    <property type="entry name" value="Rossmann-like_a/b/a_fold"/>
</dbReference>
<dbReference type="Gene3D" id="3.40.50.620">
    <property type="entry name" value="HUPs"/>
    <property type="match status" value="1"/>
</dbReference>
<dbReference type="GO" id="GO:0070183">
    <property type="term" value="P:mitochondrial tryptophanyl-tRNA aminoacylation"/>
    <property type="evidence" value="ECO:0007669"/>
    <property type="project" value="TreeGrafter"/>
</dbReference>
<accession>A0A9P4SH37</accession>
<dbReference type="InterPro" id="IPR001412">
    <property type="entry name" value="aa-tRNA-synth_I_CS"/>
</dbReference>
<keyword evidence="4 11" id="KW-0436">Ligase</keyword>
<keyword evidence="8 11" id="KW-0030">Aminoacyl-tRNA synthetase</keyword>
<dbReference type="EMBL" id="MU006091">
    <property type="protein sequence ID" value="KAF2841685.1"/>
    <property type="molecule type" value="Genomic_DNA"/>
</dbReference>
<evidence type="ECO:0000256" key="3">
    <source>
        <dbReference type="ARBA" id="ARBA00013161"/>
    </source>
</evidence>
<dbReference type="InterPro" id="IPR050203">
    <property type="entry name" value="Trp-tRNA_synthetase"/>
</dbReference>
<keyword evidence="5 11" id="KW-0547">Nucleotide-binding</keyword>
<dbReference type="PANTHER" id="PTHR43766:SF1">
    <property type="entry name" value="TRYPTOPHAN--TRNA LIGASE, MITOCHONDRIAL"/>
    <property type="match status" value="1"/>
</dbReference>
<proteinExistence type="inferred from homology"/>
<evidence type="ECO:0000256" key="7">
    <source>
        <dbReference type="ARBA" id="ARBA00022917"/>
    </source>
</evidence>
<comment type="subcellular location">
    <subcellularLocation>
        <location evidence="1">Mitochondrion matrix</location>
    </subcellularLocation>
</comment>
<dbReference type="AlphaFoldDB" id="A0A9P4SH37"/>
<dbReference type="PANTHER" id="PTHR43766">
    <property type="entry name" value="TRYPTOPHAN--TRNA LIGASE, MITOCHONDRIAL"/>
    <property type="match status" value="1"/>
</dbReference>
<evidence type="ECO:0000256" key="9">
    <source>
        <dbReference type="ARBA" id="ARBA00030268"/>
    </source>
</evidence>
<dbReference type="Gene3D" id="1.10.240.10">
    <property type="entry name" value="Tyrosyl-Transfer RNA Synthetase"/>
    <property type="match status" value="1"/>
</dbReference>
<gene>
    <name evidence="12" type="ORF">M501DRAFT_1000961</name>
</gene>
<dbReference type="Proteomes" id="UP000799429">
    <property type="component" value="Unassembled WGS sequence"/>
</dbReference>
<organism evidence="12 13">
    <name type="scientific">Patellaria atrata CBS 101060</name>
    <dbReference type="NCBI Taxonomy" id="1346257"/>
    <lineage>
        <taxon>Eukaryota</taxon>
        <taxon>Fungi</taxon>
        <taxon>Dikarya</taxon>
        <taxon>Ascomycota</taxon>
        <taxon>Pezizomycotina</taxon>
        <taxon>Dothideomycetes</taxon>
        <taxon>Dothideomycetes incertae sedis</taxon>
        <taxon>Patellariales</taxon>
        <taxon>Patellariaceae</taxon>
        <taxon>Patellaria</taxon>
    </lineage>
</organism>
<dbReference type="SUPFAM" id="SSF52374">
    <property type="entry name" value="Nucleotidylyl transferase"/>
    <property type="match status" value="1"/>
</dbReference>
<dbReference type="FunFam" id="1.10.240.10:FF:000002">
    <property type="entry name" value="Tryptophan--tRNA ligase"/>
    <property type="match status" value="1"/>
</dbReference>
<comment type="caution">
    <text evidence="12">The sequence shown here is derived from an EMBL/GenBank/DDBJ whole genome shotgun (WGS) entry which is preliminary data.</text>
</comment>
<evidence type="ECO:0000256" key="4">
    <source>
        <dbReference type="ARBA" id="ARBA00022598"/>
    </source>
</evidence>
<dbReference type="FunFam" id="3.40.50.620:FF:000082">
    <property type="entry name" value="MSW1p Mitochondrial tryptophanyl-tRNA synthetase"/>
    <property type="match status" value="1"/>
</dbReference>
<sequence length="373" mass="41344">MYFRNAYKHAARFHSLSSIHHSTTSTTTKRKVIFSGIQPTGVPHLGNYLGALRQWVQLQDEAAPDTRLLYSLVDLHAITVKQDPEQLRKLRRDMMATLIAVGLDPNRSILFHQSSVPAHSELMWILSCYASMGYLSRMTQWKSKLSLPENASPLDPSTKTKLKLGLFSYPVLQAADILVHQATHVPVGADQAQHLEFSREIAASFNHFHGDVLVPPDTIISPAKRVMSLTQPTLKMSKSHSNPTSRILLTDSRDTISSKIRSAVTDSTIGVTYDPVERPGVSNLVAIMVHLNEEPGVTCDDLANDMKDFSMKSLKEKVTDCIEKHLEPIRERYLEVINVNEGKVLADAAETGAQKASESATVTMNIVRNAIGL</sequence>
<evidence type="ECO:0000256" key="8">
    <source>
        <dbReference type="ARBA" id="ARBA00023146"/>
    </source>
</evidence>
<evidence type="ECO:0000313" key="12">
    <source>
        <dbReference type="EMBL" id="KAF2841685.1"/>
    </source>
</evidence>
<reference evidence="12" key="1">
    <citation type="journal article" date="2020" name="Stud. Mycol.">
        <title>101 Dothideomycetes genomes: a test case for predicting lifestyles and emergence of pathogens.</title>
        <authorList>
            <person name="Haridas S."/>
            <person name="Albert R."/>
            <person name="Binder M."/>
            <person name="Bloem J."/>
            <person name="Labutti K."/>
            <person name="Salamov A."/>
            <person name="Andreopoulos B."/>
            <person name="Baker S."/>
            <person name="Barry K."/>
            <person name="Bills G."/>
            <person name="Bluhm B."/>
            <person name="Cannon C."/>
            <person name="Castanera R."/>
            <person name="Culley D."/>
            <person name="Daum C."/>
            <person name="Ezra D."/>
            <person name="Gonzalez J."/>
            <person name="Henrissat B."/>
            <person name="Kuo A."/>
            <person name="Liang C."/>
            <person name="Lipzen A."/>
            <person name="Lutzoni F."/>
            <person name="Magnuson J."/>
            <person name="Mondo S."/>
            <person name="Nolan M."/>
            <person name="Ohm R."/>
            <person name="Pangilinan J."/>
            <person name="Park H.-J."/>
            <person name="Ramirez L."/>
            <person name="Alfaro M."/>
            <person name="Sun H."/>
            <person name="Tritt A."/>
            <person name="Yoshinaga Y."/>
            <person name="Zwiers L.-H."/>
            <person name="Turgeon B."/>
            <person name="Goodwin S."/>
            <person name="Spatafora J."/>
            <person name="Crous P."/>
            <person name="Grigoriev I."/>
        </authorList>
    </citation>
    <scope>NUCLEOTIDE SEQUENCE</scope>
    <source>
        <strain evidence="12">CBS 101060</strain>
    </source>
</reference>
<keyword evidence="7 11" id="KW-0648">Protein biosynthesis</keyword>
<evidence type="ECO:0000256" key="1">
    <source>
        <dbReference type="ARBA" id="ARBA00004305"/>
    </source>
</evidence>
<dbReference type="GO" id="GO:0004830">
    <property type="term" value="F:tryptophan-tRNA ligase activity"/>
    <property type="evidence" value="ECO:0007669"/>
    <property type="project" value="UniProtKB-EC"/>
</dbReference>
<dbReference type="OrthoDB" id="15808at2759"/>